<evidence type="ECO:0000313" key="2">
    <source>
        <dbReference type="Proteomes" id="UP000827092"/>
    </source>
</evidence>
<organism evidence="1 2">
    <name type="scientific">Oedothorax gibbosus</name>
    <dbReference type="NCBI Taxonomy" id="931172"/>
    <lineage>
        <taxon>Eukaryota</taxon>
        <taxon>Metazoa</taxon>
        <taxon>Ecdysozoa</taxon>
        <taxon>Arthropoda</taxon>
        <taxon>Chelicerata</taxon>
        <taxon>Arachnida</taxon>
        <taxon>Araneae</taxon>
        <taxon>Araneomorphae</taxon>
        <taxon>Entelegynae</taxon>
        <taxon>Araneoidea</taxon>
        <taxon>Linyphiidae</taxon>
        <taxon>Erigoninae</taxon>
        <taxon>Oedothorax</taxon>
    </lineage>
</organism>
<accession>A0AAV6U801</accession>
<reference evidence="1 2" key="1">
    <citation type="journal article" date="2022" name="Nat. Ecol. Evol.">
        <title>A masculinizing supergene underlies an exaggerated male reproductive morph in a spider.</title>
        <authorList>
            <person name="Hendrickx F."/>
            <person name="De Corte Z."/>
            <person name="Sonet G."/>
            <person name="Van Belleghem S.M."/>
            <person name="Kostlbacher S."/>
            <person name="Vangestel C."/>
        </authorList>
    </citation>
    <scope>NUCLEOTIDE SEQUENCE [LARGE SCALE GENOMIC DNA]</scope>
    <source>
        <strain evidence="1">W744_W776</strain>
    </source>
</reference>
<dbReference type="AlphaFoldDB" id="A0AAV6U801"/>
<protein>
    <submittedName>
        <fullName evidence="1">Uncharacterized protein</fullName>
    </submittedName>
</protein>
<name>A0AAV6U801_9ARAC</name>
<dbReference type="Proteomes" id="UP000827092">
    <property type="component" value="Unassembled WGS sequence"/>
</dbReference>
<dbReference type="EMBL" id="JAFNEN010000565">
    <property type="protein sequence ID" value="KAG8180375.1"/>
    <property type="molecule type" value="Genomic_DNA"/>
</dbReference>
<evidence type="ECO:0000313" key="1">
    <source>
        <dbReference type="EMBL" id="KAG8180375.1"/>
    </source>
</evidence>
<keyword evidence="2" id="KW-1185">Reference proteome</keyword>
<proteinExistence type="predicted"/>
<comment type="caution">
    <text evidence="1">The sequence shown here is derived from an EMBL/GenBank/DDBJ whole genome shotgun (WGS) entry which is preliminary data.</text>
</comment>
<gene>
    <name evidence="1" type="ORF">JTE90_025425</name>
</gene>
<sequence length="75" mass="8508">MLFQSVMILLQSMVSIGDVFIDDIFMMSIIRDFMSLMPGVIANAGGKSMLSMAIVIMTMHWVELDIIIMMEEFRA</sequence>